<sequence length="229" mass="25323">MQSSFIYVYQLNTPSEVVIKVGHGTSLPQARMADYCKTYGLDVIPSSLRYWTVANSEQAERQIFALLASKHYRNLKEGIRGPQELFQAPSSLTYDAVVNDIEEGVKSLNGAKAYSLSELVGAKAAPKRNVTTKPVTRQTATPISIDKVQTDTQSGRKVKPPKIPKFILDIAPNVIGALIVYVPLILLLMAIINSLSEAGITLKDLLLGVFCIWFLSKFGKKTKKRSKFF</sequence>
<keyword evidence="4" id="KW-1185">Reference proteome</keyword>
<evidence type="ECO:0000259" key="2">
    <source>
        <dbReference type="Pfam" id="PF10544"/>
    </source>
</evidence>
<feature type="transmembrane region" description="Helical" evidence="1">
    <location>
        <begin position="166"/>
        <end position="192"/>
    </location>
</feature>
<keyword evidence="1" id="KW-0472">Membrane</keyword>
<dbReference type="RefSeq" id="WP_310469850.1">
    <property type="nucleotide sequence ID" value="NZ_CP136522.1"/>
</dbReference>
<dbReference type="Pfam" id="PF10544">
    <property type="entry name" value="T5orf172"/>
    <property type="match status" value="1"/>
</dbReference>
<dbReference type="EMBL" id="CP136522">
    <property type="protein sequence ID" value="WOT05587.1"/>
    <property type="molecule type" value="Genomic_DNA"/>
</dbReference>
<keyword evidence="1" id="KW-1133">Transmembrane helix</keyword>
<evidence type="ECO:0000313" key="4">
    <source>
        <dbReference type="Proteomes" id="UP001529491"/>
    </source>
</evidence>
<proteinExistence type="predicted"/>
<keyword evidence="1" id="KW-0812">Transmembrane</keyword>
<protein>
    <submittedName>
        <fullName evidence="3">GIY-YIG nuclease family protein</fullName>
    </submittedName>
</protein>
<reference evidence="3 4" key="1">
    <citation type="submission" date="2023-10" db="EMBL/GenBank/DDBJ databases">
        <title>Complete genome sequence of Shewanella sp. DAU334.</title>
        <authorList>
            <person name="Lee Y.-S."/>
            <person name="Jeong H.-R."/>
            <person name="Hwang E.-J."/>
            <person name="Choi Y.-L."/>
            <person name="Kim G.-D."/>
        </authorList>
    </citation>
    <scope>NUCLEOTIDE SEQUENCE [LARGE SCALE GENOMIC DNA]</scope>
    <source>
        <strain evidence="3 4">DAU334</strain>
    </source>
</reference>
<evidence type="ECO:0000256" key="1">
    <source>
        <dbReference type="SAM" id="Phobius"/>
    </source>
</evidence>
<dbReference type="Proteomes" id="UP001529491">
    <property type="component" value="Chromosome"/>
</dbReference>
<feature type="domain" description="Bacteriophage T5 Orf172 DNA-binding" evidence="2">
    <location>
        <begin position="5"/>
        <end position="90"/>
    </location>
</feature>
<name>A0ABZ0JZ49_9GAMM</name>
<gene>
    <name evidence="3" type="ORF">RGE70_01795</name>
</gene>
<feature type="transmembrane region" description="Helical" evidence="1">
    <location>
        <begin position="198"/>
        <end position="216"/>
    </location>
</feature>
<accession>A0ABZ0JZ49</accession>
<dbReference type="InterPro" id="IPR018306">
    <property type="entry name" value="Phage_T5_Orf172_DNA-bd"/>
</dbReference>
<evidence type="ECO:0000313" key="3">
    <source>
        <dbReference type="EMBL" id="WOT05587.1"/>
    </source>
</evidence>
<organism evidence="3 4">
    <name type="scientific">Shewanella youngdeokensis</name>
    <dbReference type="NCBI Taxonomy" id="2999068"/>
    <lineage>
        <taxon>Bacteria</taxon>
        <taxon>Pseudomonadati</taxon>
        <taxon>Pseudomonadota</taxon>
        <taxon>Gammaproteobacteria</taxon>
        <taxon>Alteromonadales</taxon>
        <taxon>Shewanellaceae</taxon>
        <taxon>Shewanella</taxon>
    </lineage>
</organism>